<gene>
    <name evidence="9" type="ORF">MQP27_40570</name>
</gene>
<comment type="similarity">
    <text evidence="1">Belongs to the AfsR/DnrI/RedD regulatory family.</text>
</comment>
<dbReference type="InterPro" id="IPR002182">
    <property type="entry name" value="NB-ARC"/>
</dbReference>
<keyword evidence="3" id="KW-0805">Transcription regulation</keyword>
<evidence type="ECO:0000259" key="8">
    <source>
        <dbReference type="PROSITE" id="PS51755"/>
    </source>
</evidence>
<keyword evidence="10" id="KW-1185">Reference proteome</keyword>
<dbReference type="SMART" id="SM00862">
    <property type="entry name" value="Trans_reg_C"/>
    <property type="match status" value="1"/>
</dbReference>
<dbReference type="PANTHER" id="PTHR35807:SF1">
    <property type="entry name" value="TRANSCRIPTIONAL REGULATOR REDD"/>
    <property type="match status" value="1"/>
</dbReference>
<evidence type="ECO:0000256" key="4">
    <source>
        <dbReference type="ARBA" id="ARBA00023125"/>
    </source>
</evidence>
<dbReference type="SUPFAM" id="SSF48452">
    <property type="entry name" value="TPR-like"/>
    <property type="match status" value="3"/>
</dbReference>
<dbReference type="InterPro" id="IPR005158">
    <property type="entry name" value="BTAD"/>
</dbReference>
<evidence type="ECO:0000313" key="10">
    <source>
        <dbReference type="Proteomes" id="UP001165269"/>
    </source>
</evidence>
<keyword evidence="2" id="KW-0902">Two-component regulatory system</keyword>
<evidence type="ECO:0000256" key="2">
    <source>
        <dbReference type="ARBA" id="ARBA00023012"/>
    </source>
</evidence>
<dbReference type="PROSITE" id="PS50005">
    <property type="entry name" value="TPR"/>
    <property type="match status" value="2"/>
</dbReference>
<organism evidence="9 10">
    <name type="scientific">Streptomyces cylindrosporus</name>
    <dbReference type="NCBI Taxonomy" id="2927583"/>
    <lineage>
        <taxon>Bacteria</taxon>
        <taxon>Bacillati</taxon>
        <taxon>Actinomycetota</taxon>
        <taxon>Actinomycetes</taxon>
        <taxon>Kitasatosporales</taxon>
        <taxon>Streptomycetaceae</taxon>
        <taxon>Streptomyces</taxon>
    </lineage>
</organism>
<accession>A0ABS9YNH8</accession>
<dbReference type="InterPro" id="IPR011990">
    <property type="entry name" value="TPR-like_helical_dom_sf"/>
</dbReference>
<evidence type="ECO:0000256" key="1">
    <source>
        <dbReference type="ARBA" id="ARBA00005820"/>
    </source>
</evidence>
<feature type="domain" description="OmpR/PhoB-type" evidence="8">
    <location>
        <begin position="1"/>
        <end position="96"/>
    </location>
</feature>
<dbReference type="InterPro" id="IPR027417">
    <property type="entry name" value="P-loop_NTPase"/>
</dbReference>
<keyword evidence="6" id="KW-0802">TPR repeat</keyword>
<dbReference type="InterPro" id="IPR003593">
    <property type="entry name" value="AAA+_ATPase"/>
</dbReference>
<dbReference type="InterPro" id="IPR036388">
    <property type="entry name" value="WH-like_DNA-bd_sf"/>
</dbReference>
<dbReference type="Gene3D" id="3.40.50.300">
    <property type="entry name" value="P-loop containing nucleotide triphosphate hydrolases"/>
    <property type="match status" value="1"/>
</dbReference>
<feature type="repeat" description="TPR" evidence="6">
    <location>
        <begin position="760"/>
        <end position="793"/>
    </location>
</feature>
<sequence>MELLALGPLELWHDGRQYGLGSLQERRVLLILIHARCEPVSVDTLTDRVWNGEPPPTAVETLQSYLSRLRGRLRGAVGDEQAWVGRVSPRLYQLRAADAEDIDLLRFQRLRTDAAAAAGRGEHELAIGLLRTAESMWRGEPLREFGDNDWAASARSRLVEDHRRVREERIGLEMELGRHDDLVGELRELASQNPFAQKVLASLMLALYRCGRHDEALAVYRDLRGRLHETQGIEPGAELQELHLRMLEQDRTLMRTRGSAEAVAPAGSEPRNCLPRDTADFTGRVGELRILLARENDPAGPPGEAYPLPVTVLHGMPGIGKTALAVRAAHRLRAAYPDGQFYVDLRGYSSEQPLDPAEALALLLHSAGWSGELPATPDERAARWREWTARHRAVVLLDNARDAAQVAPLLPGTPACRAIVTTRSRLAGLDGATFLRVDALSRAEAKALFTRIVGSSRTSAEPEALERVVDASACHPLALQLLASRFRHRESWVLQDLLDRLAHAADPLAEFDDQVRAAFQVSYAELGTAARTLLRRLALHPGPDITLAAAAALAGPEFEETPGLLAGCVEELLDASLLEDPVRGRHRLHDLTRAFGLRSATPADRAALPRLLAHHLTTAHRADRTAHPHRRTVTLPAALEQDRHAPHFADADEASVWLTVERSNLLAVARTAAARYPEYAALFPAVLARSLKLWGTWDLTADLFDAALPALRASGDRAALAHTLTAHADLLAQRNHAEALRRATEALSLCEDMHDTLGRADALLQCGRAHLAAGHSDRAMQALDRALTLYRETRDRSGEAECLNVQGALMYFAGQYEEALHRVQLMQTIYEELPDPYGLAQALNNRGELASLQGRHDEARACYEGSLQLMRGHGGPKELAILATNLGGVHQATGRTDLALSYYRRALDAHRSSGDVLGEAAVLVRLGLAHARSGRRGEALLHLAMAQRVATSIDNPFERLRALLATADVQRESGRTDIAFKSYEEALAVARDIDVPLGTAQALDGLTRTTGSAQEAHMYGEQAIALYRGLGADTEAERLLKLLTGHKSTGS</sequence>
<dbReference type="SMART" id="SM01043">
    <property type="entry name" value="BTAD"/>
    <property type="match status" value="1"/>
</dbReference>
<evidence type="ECO:0000256" key="6">
    <source>
        <dbReference type="PROSITE-ProRule" id="PRU00339"/>
    </source>
</evidence>
<dbReference type="InterPro" id="IPR001867">
    <property type="entry name" value="OmpR/PhoB-type_DNA-bd"/>
</dbReference>
<dbReference type="SMART" id="SM00028">
    <property type="entry name" value="TPR"/>
    <property type="match status" value="5"/>
</dbReference>
<proteinExistence type="inferred from homology"/>
<evidence type="ECO:0000313" key="9">
    <source>
        <dbReference type="EMBL" id="MCI3277381.1"/>
    </source>
</evidence>
<dbReference type="InterPro" id="IPR016032">
    <property type="entry name" value="Sig_transdc_resp-reg_C-effctor"/>
</dbReference>
<feature type="repeat" description="TPR" evidence="6">
    <location>
        <begin position="880"/>
        <end position="913"/>
    </location>
</feature>
<dbReference type="PROSITE" id="PS51755">
    <property type="entry name" value="OMPR_PHOB"/>
    <property type="match status" value="1"/>
</dbReference>
<name>A0ABS9YNH8_9ACTN</name>
<evidence type="ECO:0000256" key="5">
    <source>
        <dbReference type="ARBA" id="ARBA00023163"/>
    </source>
</evidence>
<dbReference type="InterPro" id="IPR019734">
    <property type="entry name" value="TPR_rpt"/>
</dbReference>
<dbReference type="Proteomes" id="UP001165269">
    <property type="component" value="Unassembled WGS sequence"/>
</dbReference>
<dbReference type="SUPFAM" id="SSF52540">
    <property type="entry name" value="P-loop containing nucleoside triphosphate hydrolases"/>
    <property type="match status" value="1"/>
</dbReference>
<reference evidence="9" key="1">
    <citation type="submission" date="2022-03" db="EMBL/GenBank/DDBJ databases">
        <title>Streptomyces 7R015 and 7R016 isolated from Barleria lupulina in Thailand.</title>
        <authorList>
            <person name="Kanchanasin P."/>
            <person name="Phongsopitanun W."/>
            <person name="Tanasupawat S."/>
        </authorList>
    </citation>
    <scope>NUCLEOTIDE SEQUENCE</scope>
    <source>
        <strain evidence="9">7R015</strain>
    </source>
</reference>
<dbReference type="Gene3D" id="1.10.10.10">
    <property type="entry name" value="Winged helix-like DNA-binding domain superfamily/Winged helix DNA-binding domain"/>
    <property type="match status" value="1"/>
</dbReference>
<dbReference type="InterPro" id="IPR051677">
    <property type="entry name" value="AfsR-DnrI-RedD_regulator"/>
</dbReference>
<dbReference type="Gene3D" id="1.25.40.10">
    <property type="entry name" value="Tetratricopeptide repeat domain"/>
    <property type="match status" value="3"/>
</dbReference>
<dbReference type="Pfam" id="PF03704">
    <property type="entry name" value="BTAD"/>
    <property type="match status" value="1"/>
</dbReference>
<dbReference type="Pfam" id="PF00931">
    <property type="entry name" value="NB-ARC"/>
    <property type="match status" value="1"/>
</dbReference>
<dbReference type="RefSeq" id="WP_242775009.1">
    <property type="nucleotide sequence ID" value="NZ_JALDAY010000015.1"/>
</dbReference>
<evidence type="ECO:0000256" key="3">
    <source>
        <dbReference type="ARBA" id="ARBA00023015"/>
    </source>
</evidence>
<feature type="DNA-binding region" description="OmpR/PhoB-type" evidence="7">
    <location>
        <begin position="1"/>
        <end position="96"/>
    </location>
</feature>
<evidence type="ECO:0000256" key="7">
    <source>
        <dbReference type="PROSITE-ProRule" id="PRU01091"/>
    </source>
</evidence>
<dbReference type="SMART" id="SM00382">
    <property type="entry name" value="AAA"/>
    <property type="match status" value="1"/>
</dbReference>
<keyword evidence="4 7" id="KW-0238">DNA-binding</keyword>
<dbReference type="SUPFAM" id="SSF46894">
    <property type="entry name" value="C-terminal effector domain of the bipartite response regulators"/>
    <property type="match status" value="1"/>
</dbReference>
<keyword evidence="5" id="KW-0804">Transcription</keyword>
<comment type="caution">
    <text evidence="9">The sequence shown here is derived from an EMBL/GenBank/DDBJ whole genome shotgun (WGS) entry which is preliminary data.</text>
</comment>
<dbReference type="Pfam" id="PF13424">
    <property type="entry name" value="TPR_12"/>
    <property type="match status" value="1"/>
</dbReference>
<dbReference type="EMBL" id="JALDAY010000015">
    <property type="protein sequence ID" value="MCI3277381.1"/>
    <property type="molecule type" value="Genomic_DNA"/>
</dbReference>
<protein>
    <submittedName>
        <fullName evidence="9">Tetratricopeptide repeat protein</fullName>
    </submittedName>
</protein>
<dbReference type="PANTHER" id="PTHR35807">
    <property type="entry name" value="TRANSCRIPTIONAL REGULATOR REDD-RELATED"/>
    <property type="match status" value="1"/>
</dbReference>
<dbReference type="CDD" id="cd15831">
    <property type="entry name" value="BTAD"/>
    <property type="match status" value="1"/>
</dbReference>